<keyword evidence="2" id="KW-1185">Reference proteome</keyword>
<comment type="caution">
    <text evidence="1">The sequence shown here is derived from an EMBL/GenBank/DDBJ whole genome shotgun (WGS) entry which is preliminary data.</text>
</comment>
<proteinExistence type="predicted"/>
<dbReference type="Proteomes" id="UP000266328">
    <property type="component" value="Unassembled WGS sequence"/>
</dbReference>
<protein>
    <submittedName>
        <fullName evidence="1">Uncharacterized protein</fullName>
    </submittedName>
</protein>
<dbReference type="EMBL" id="QXIS01000033">
    <property type="protein sequence ID" value="RIE05669.1"/>
    <property type="molecule type" value="Genomic_DNA"/>
</dbReference>
<accession>A0A398CWN9</accession>
<evidence type="ECO:0000313" key="1">
    <source>
        <dbReference type="EMBL" id="RIE05669.1"/>
    </source>
</evidence>
<sequence length="63" mass="7160">MDISKVTDYLYAGSRVDKEHADELKVFSFDLITPISTKKLLVGVEAVFPIIQIKAFEKCLQTR</sequence>
<evidence type="ECO:0000313" key="2">
    <source>
        <dbReference type="Proteomes" id="UP000266328"/>
    </source>
</evidence>
<organism evidence="1 2">
    <name type="scientific">Candidatus Cryosericum terrychapinii</name>
    <dbReference type="NCBI Taxonomy" id="2290919"/>
    <lineage>
        <taxon>Bacteria</taxon>
        <taxon>Pseudomonadati</taxon>
        <taxon>Caldisericota/Cryosericota group</taxon>
        <taxon>Candidatus Cryosericota</taxon>
        <taxon>Candidatus Cryosericia</taxon>
        <taxon>Candidatus Cryosericales</taxon>
        <taxon>Candidatus Cryosericaceae</taxon>
        <taxon>Candidatus Cryosericum</taxon>
    </lineage>
</organism>
<gene>
    <name evidence="1" type="ORF">SMC7_05815</name>
</gene>
<dbReference type="AlphaFoldDB" id="A0A398CWN9"/>
<name>A0A398CWN9_9BACT</name>
<reference evidence="1 2" key="1">
    <citation type="submission" date="2018-09" db="EMBL/GenBank/DDBJ databases">
        <title>Discovery and Ecogenomic Context for Candidatus Cryosericales, a Global Caldiserica Order Active in Thawing Permafrost.</title>
        <authorList>
            <person name="Martinez M.A."/>
            <person name="Woodcroft B.J."/>
            <person name="Ignacio Espinoza J.C."/>
            <person name="Zayed A."/>
            <person name="Singleton C.M."/>
            <person name="Boyd J."/>
            <person name="Li Y.-F."/>
            <person name="Purvine S."/>
            <person name="Maughan H."/>
            <person name="Hodgkins S.B."/>
            <person name="Anderson D."/>
            <person name="Sederholm M."/>
            <person name="Temperton B."/>
            <person name="Saleska S.R."/>
            <person name="Tyson G.W."/>
            <person name="Rich V.I."/>
        </authorList>
    </citation>
    <scope>NUCLEOTIDE SEQUENCE [LARGE SCALE GENOMIC DNA]</scope>
    <source>
        <strain evidence="1 2">SMC7</strain>
    </source>
</reference>